<name>A0A935TD47_9PROT</name>
<organism evidence="7 8">
    <name type="scientific">Candidatus Accumulibacter affinis</name>
    <dbReference type="NCBI Taxonomy" id="2954384"/>
    <lineage>
        <taxon>Bacteria</taxon>
        <taxon>Pseudomonadati</taxon>
        <taxon>Pseudomonadota</taxon>
        <taxon>Betaproteobacteria</taxon>
        <taxon>Candidatus Accumulibacter</taxon>
    </lineage>
</organism>
<evidence type="ECO:0000313" key="7">
    <source>
        <dbReference type="EMBL" id="MBK7955539.1"/>
    </source>
</evidence>
<dbReference type="EMBL" id="JADJOT010000010">
    <property type="protein sequence ID" value="MBK7955539.1"/>
    <property type="molecule type" value="Genomic_DNA"/>
</dbReference>
<keyword evidence="2" id="KW-0479">Metal-binding</keyword>
<dbReference type="InterPro" id="IPR051323">
    <property type="entry name" value="AtsK-like"/>
</dbReference>
<dbReference type="PANTHER" id="PTHR30468">
    <property type="entry name" value="ALPHA-KETOGLUTARATE-DEPENDENT SULFONATE DIOXYGENASE"/>
    <property type="match status" value="1"/>
</dbReference>
<dbReference type="PANTHER" id="PTHR30468:SF1">
    <property type="entry name" value="ALPHA-KETOGLUTARATE-DEPENDENT SULFONATE DIOXYGENASE"/>
    <property type="match status" value="1"/>
</dbReference>
<feature type="domain" description="TauD/TfdA-like" evidence="6">
    <location>
        <begin position="16"/>
        <end position="283"/>
    </location>
</feature>
<dbReference type="GO" id="GO:0005737">
    <property type="term" value="C:cytoplasm"/>
    <property type="evidence" value="ECO:0007669"/>
    <property type="project" value="TreeGrafter"/>
</dbReference>
<dbReference type="GO" id="GO:0046872">
    <property type="term" value="F:metal ion binding"/>
    <property type="evidence" value="ECO:0007669"/>
    <property type="project" value="UniProtKB-KW"/>
</dbReference>
<sequence length="290" mass="32904">MSKPENPVPGYKHLLIEPYTPTIGAVVHDFDLAEIEDSGARAELRKALAEFQVLFFRKQKLSPAEQVAVARVFGDPDKAKAFFPRHEVQKFIEVLEARPGVNRYGTDQWHADITFVANPPTGTVLYSHIVPDSGGDTVWASATAVYDSLPRSLQLYLAELEAIHSFEHSGWPQYFAALPDGEALYRKARNDHLPVVHPVVRTHPVTGRKLVYVNPNFTDRIKGLSRQESDALLTLLFTRFQRPEFQARLRWQKNTLAVWDNRATVHYAVSDYGGQHRLLDRVTFGEEQAF</sequence>
<reference evidence="7 8" key="1">
    <citation type="submission" date="2020-10" db="EMBL/GenBank/DDBJ databases">
        <title>Connecting structure to function with the recovery of over 1000 high-quality activated sludge metagenome-assembled genomes encoding full-length rRNA genes using long-read sequencing.</title>
        <authorList>
            <person name="Singleton C.M."/>
            <person name="Petriglieri F."/>
            <person name="Kristensen J.M."/>
            <person name="Kirkegaard R.H."/>
            <person name="Michaelsen T.Y."/>
            <person name="Andersen M.H."/>
            <person name="Karst S.M."/>
            <person name="Dueholm M.S."/>
            <person name="Nielsen P.H."/>
            <person name="Albertsen M."/>
        </authorList>
    </citation>
    <scope>NUCLEOTIDE SEQUENCE [LARGE SCALE GENOMIC DNA]</scope>
    <source>
        <strain evidence="7">Fred_18-Q3-R57-64_BAT3C.720</strain>
    </source>
</reference>
<dbReference type="InterPro" id="IPR003819">
    <property type="entry name" value="TauD/TfdA-like"/>
</dbReference>
<dbReference type="SUPFAM" id="SSF51197">
    <property type="entry name" value="Clavaminate synthase-like"/>
    <property type="match status" value="1"/>
</dbReference>
<evidence type="ECO:0000256" key="2">
    <source>
        <dbReference type="ARBA" id="ARBA00022723"/>
    </source>
</evidence>
<evidence type="ECO:0000313" key="8">
    <source>
        <dbReference type="Proteomes" id="UP000706151"/>
    </source>
</evidence>
<dbReference type="GO" id="GO:0016706">
    <property type="term" value="F:2-oxoglutarate-dependent dioxygenase activity"/>
    <property type="evidence" value="ECO:0007669"/>
    <property type="project" value="TreeGrafter"/>
</dbReference>
<dbReference type="Gene3D" id="3.60.130.10">
    <property type="entry name" value="Clavaminate synthase-like"/>
    <property type="match status" value="1"/>
</dbReference>
<dbReference type="InterPro" id="IPR042098">
    <property type="entry name" value="TauD-like_sf"/>
</dbReference>
<evidence type="ECO:0000256" key="5">
    <source>
        <dbReference type="ARBA" id="ARBA00023004"/>
    </source>
</evidence>
<gene>
    <name evidence="7" type="ORF">IPK02_17185</name>
</gene>
<dbReference type="Pfam" id="PF02668">
    <property type="entry name" value="TauD"/>
    <property type="match status" value="1"/>
</dbReference>
<protein>
    <submittedName>
        <fullName evidence="7">TauD/TfdA family dioxygenase</fullName>
    </submittedName>
</protein>
<evidence type="ECO:0000256" key="3">
    <source>
        <dbReference type="ARBA" id="ARBA00022964"/>
    </source>
</evidence>
<comment type="similarity">
    <text evidence="1">Belongs to the TfdA dioxygenase family.</text>
</comment>
<dbReference type="AlphaFoldDB" id="A0A935TD47"/>
<proteinExistence type="inferred from homology"/>
<comment type="caution">
    <text evidence="7">The sequence shown here is derived from an EMBL/GenBank/DDBJ whole genome shotgun (WGS) entry which is preliminary data.</text>
</comment>
<accession>A0A935TD47</accession>
<keyword evidence="5" id="KW-0408">Iron</keyword>
<keyword evidence="4" id="KW-0560">Oxidoreductase</keyword>
<evidence type="ECO:0000256" key="1">
    <source>
        <dbReference type="ARBA" id="ARBA00005896"/>
    </source>
</evidence>
<dbReference type="Proteomes" id="UP000706151">
    <property type="component" value="Unassembled WGS sequence"/>
</dbReference>
<evidence type="ECO:0000259" key="6">
    <source>
        <dbReference type="Pfam" id="PF02668"/>
    </source>
</evidence>
<keyword evidence="3 7" id="KW-0223">Dioxygenase</keyword>
<evidence type="ECO:0000256" key="4">
    <source>
        <dbReference type="ARBA" id="ARBA00023002"/>
    </source>
</evidence>